<gene>
    <name evidence="1" type="ORF">SAE01_39600</name>
</gene>
<dbReference type="EMBL" id="BJYT01000022">
    <property type="protein sequence ID" value="GEO11464.1"/>
    <property type="molecule type" value="Genomic_DNA"/>
</dbReference>
<sequence length="143" mass="17010">MKLTLDNDAITDDFFSDTRLIGIVAPIKNYQFCWQLNNLLGFNFRLDTEIDKQLRKKNRQYFFSVYQHEENNFLKYYLFHNHCDGEYLLPEFKHLDFLLLMKGDYVDDSGCSHIITTIKSIATVQMVAELTNEKIKNKEHLVF</sequence>
<protein>
    <recommendedName>
        <fullName evidence="3">IPExxxVDY family protein</fullName>
    </recommendedName>
</protein>
<dbReference type="NCBIfam" id="NF033205">
    <property type="entry name" value="IPExxxVDY"/>
    <property type="match status" value="1"/>
</dbReference>
<keyword evidence="2" id="KW-1185">Reference proteome</keyword>
<dbReference type="InterPro" id="IPR047690">
    <property type="entry name" value="IPExxxVDY_fam"/>
</dbReference>
<dbReference type="AlphaFoldDB" id="A0A512BHL5"/>
<evidence type="ECO:0008006" key="3">
    <source>
        <dbReference type="Google" id="ProtNLM"/>
    </source>
</evidence>
<dbReference type="OrthoDB" id="676614at2"/>
<name>A0A512BHL5_9BACT</name>
<evidence type="ECO:0000313" key="2">
    <source>
        <dbReference type="Proteomes" id="UP000321513"/>
    </source>
</evidence>
<accession>A0A512BHL5</accession>
<organism evidence="1 2">
    <name type="scientific">Segetibacter aerophilus</name>
    <dbReference type="NCBI Taxonomy" id="670293"/>
    <lineage>
        <taxon>Bacteria</taxon>
        <taxon>Pseudomonadati</taxon>
        <taxon>Bacteroidota</taxon>
        <taxon>Chitinophagia</taxon>
        <taxon>Chitinophagales</taxon>
        <taxon>Chitinophagaceae</taxon>
        <taxon>Segetibacter</taxon>
    </lineage>
</organism>
<evidence type="ECO:0000313" key="1">
    <source>
        <dbReference type="EMBL" id="GEO11464.1"/>
    </source>
</evidence>
<proteinExistence type="predicted"/>
<reference evidence="1 2" key="1">
    <citation type="submission" date="2019-07" db="EMBL/GenBank/DDBJ databases">
        <title>Whole genome shotgun sequence of Segetibacter aerophilus NBRC 106135.</title>
        <authorList>
            <person name="Hosoyama A."/>
            <person name="Uohara A."/>
            <person name="Ohji S."/>
            <person name="Ichikawa N."/>
        </authorList>
    </citation>
    <scope>NUCLEOTIDE SEQUENCE [LARGE SCALE GENOMIC DNA]</scope>
    <source>
        <strain evidence="1 2">NBRC 106135</strain>
    </source>
</reference>
<dbReference type="Proteomes" id="UP000321513">
    <property type="component" value="Unassembled WGS sequence"/>
</dbReference>
<comment type="caution">
    <text evidence="1">The sequence shown here is derived from an EMBL/GenBank/DDBJ whole genome shotgun (WGS) entry which is preliminary data.</text>
</comment>
<dbReference type="RefSeq" id="WP_147205570.1">
    <property type="nucleotide sequence ID" value="NZ_BJYT01000022.1"/>
</dbReference>